<protein>
    <submittedName>
        <fullName evidence="1">Uncharacterized protein</fullName>
    </submittedName>
</protein>
<reference evidence="1" key="1">
    <citation type="submission" date="2023-07" db="EMBL/GenBank/DDBJ databases">
        <title>Sorghum-associated microbial communities from plants grown in Nebraska, USA.</title>
        <authorList>
            <person name="Schachtman D."/>
        </authorList>
    </citation>
    <scope>NUCLEOTIDE SEQUENCE</scope>
    <source>
        <strain evidence="1">DS3754</strain>
    </source>
</reference>
<evidence type="ECO:0000313" key="2">
    <source>
        <dbReference type="Proteomes" id="UP001242045"/>
    </source>
</evidence>
<accession>A0AAW8D6D2</accession>
<evidence type="ECO:0000313" key="1">
    <source>
        <dbReference type="EMBL" id="MDP9896333.1"/>
    </source>
</evidence>
<dbReference type="EMBL" id="JAUSRD010000017">
    <property type="protein sequence ID" value="MDP9896333.1"/>
    <property type="molecule type" value="Genomic_DNA"/>
</dbReference>
<proteinExistence type="predicted"/>
<gene>
    <name evidence="1" type="ORF">J2W31_005468</name>
</gene>
<sequence length="32" mass="3631">MSPGLNYNPTLNAITMSDDYFITYRALPHRTG</sequence>
<comment type="caution">
    <text evidence="1">The sequence shown here is derived from an EMBL/GenBank/DDBJ whole genome shotgun (WGS) entry which is preliminary data.</text>
</comment>
<dbReference type="AlphaFoldDB" id="A0AAW8D6D2"/>
<organism evidence="1 2">
    <name type="scientific">Variovorax boronicumulans</name>
    <dbReference type="NCBI Taxonomy" id="436515"/>
    <lineage>
        <taxon>Bacteria</taxon>
        <taxon>Pseudomonadati</taxon>
        <taxon>Pseudomonadota</taxon>
        <taxon>Betaproteobacteria</taxon>
        <taxon>Burkholderiales</taxon>
        <taxon>Comamonadaceae</taxon>
        <taxon>Variovorax</taxon>
    </lineage>
</organism>
<name>A0AAW8D6D2_9BURK</name>
<dbReference type="Proteomes" id="UP001242045">
    <property type="component" value="Unassembled WGS sequence"/>
</dbReference>